<proteinExistence type="predicted"/>
<dbReference type="OrthoDB" id="10510126at2759"/>
<accession>A0A9P6KWL0</accession>
<evidence type="ECO:0000313" key="2">
    <source>
        <dbReference type="EMBL" id="KAF9741069.1"/>
    </source>
</evidence>
<gene>
    <name evidence="2" type="ORF">PMIN01_00608</name>
</gene>
<evidence type="ECO:0000313" key="3">
    <source>
        <dbReference type="Proteomes" id="UP000756921"/>
    </source>
</evidence>
<dbReference type="AlphaFoldDB" id="A0A9P6KWL0"/>
<name>A0A9P6KWL0_9PLEO</name>
<sequence length="148" mass="15927">MKPLGDLLCLLALSTLGVALQSKPLPSKQVSYCGYTRRSPQDKAPDCKHKLSAPCLVDNNTCSRIPANLTLITVYDECSCKISESANCSESDVSSLDGFAVTDAVLFGTLRYYKCHRLNQESGGEQMLEVGMVSFSVGIVLVMVLSGL</sequence>
<protein>
    <submittedName>
        <fullName evidence="2">Uncharacterized protein</fullName>
    </submittedName>
</protein>
<comment type="caution">
    <text evidence="2">The sequence shown here is derived from an EMBL/GenBank/DDBJ whole genome shotgun (WGS) entry which is preliminary data.</text>
</comment>
<dbReference type="EMBL" id="WJXW01000001">
    <property type="protein sequence ID" value="KAF9741069.1"/>
    <property type="molecule type" value="Genomic_DNA"/>
</dbReference>
<keyword evidence="1" id="KW-0732">Signal</keyword>
<reference evidence="2" key="1">
    <citation type="journal article" date="2020" name="Mol. Plant Microbe Interact.">
        <title>Genome Sequence of the Biocontrol Agent Coniothyrium minitans strain Conio (IMI 134523).</title>
        <authorList>
            <person name="Patel D."/>
            <person name="Shittu T.A."/>
            <person name="Baroncelli R."/>
            <person name="Muthumeenakshi S."/>
            <person name="Osborne T.H."/>
            <person name="Janganan T.K."/>
            <person name="Sreenivasaprasad S."/>
        </authorList>
    </citation>
    <scope>NUCLEOTIDE SEQUENCE</scope>
    <source>
        <strain evidence="2">Conio</strain>
    </source>
</reference>
<organism evidence="2 3">
    <name type="scientific">Paraphaeosphaeria minitans</name>
    <dbReference type="NCBI Taxonomy" id="565426"/>
    <lineage>
        <taxon>Eukaryota</taxon>
        <taxon>Fungi</taxon>
        <taxon>Dikarya</taxon>
        <taxon>Ascomycota</taxon>
        <taxon>Pezizomycotina</taxon>
        <taxon>Dothideomycetes</taxon>
        <taxon>Pleosporomycetidae</taxon>
        <taxon>Pleosporales</taxon>
        <taxon>Massarineae</taxon>
        <taxon>Didymosphaeriaceae</taxon>
        <taxon>Paraphaeosphaeria</taxon>
    </lineage>
</organism>
<keyword evidence="3" id="KW-1185">Reference proteome</keyword>
<feature type="signal peptide" evidence="1">
    <location>
        <begin position="1"/>
        <end position="19"/>
    </location>
</feature>
<feature type="chain" id="PRO_5040122991" evidence="1">
    <location>
        <begin position="20"/>
        <end position="148"/>
    </location>
</feature>
<evidence type="ECO:0000256" key="1">
    <source>
        <dbReference type="SAM" id="SignalP"/>
    </source>
</evidence>
<dbReference type="Proteomes" id="UP000756921">
    <property type="component" value="Unassembled WGS sequence"/>
</dbReference>